<feature type="transmembrane region" description="Helical" evidence="8">
    <location>
        <begin position="234"/>
        <end position="254"/>
    </location>
</feature>
<evidence type="ECO:0008006" key="11">
    <source>
        <dbReference type="Google" id="ProtNLM"/>
    </source>
</evidence>
<feature type="transmembrane region" description="Helical" evidence="8">
    <location>
        <begin position="133"/>
        <end position="153"/>
    </location>
</feature>
<comment type="caution">
    <text evidence="9">The sequence shown here is derived from an EMBL/GenBank/DDBJ whole genome shotgun (WGS) entry which is preliminary data.</text>
</comment>
<keyword evidence="2" id="KW-1003">Cell membrane</keyword>
<dbReference type="Proteomes" id="UP000075260">
    <property type="component" value="Unassembled WGS sequence"/>
</dbReference>
<keyword evidence="7" id="KW-0460">Magnesium</keyword>
<dbReference type="GO" id="GO:0009103">
    <property type="term" value="P:lipopolysaccharide biosynthetic process"/>
    <property type="evidence" value="ECO:0007669"/>
    <property type="project" value="TreeGrafter"/>
</dbReference>
<feature type="transmembrane region" description="Helical" evidence="8">
    <location>
        <begin position="101"/>
        <end position="121"/>
    </location>
</feature>
<dbReference type="InterPro" id="IPR000715">
    <property type="entry name" value="Glycosyl_transferase_4"/>
</dbReference>
<dbReference type="EMBL" id="JEMA01000771">
    <property type="protein sequence ID" value="KYF66107.1"/>
    <property type="molecule type" value="Genomic_DNA"/>
</dbReference>
<keyword evidence="3" id="KW-0808">Transferase</keyword>
<dbReference type="GO" id="GO:0071555">
    <property type="term" value="P:cell wall organization"/>
    <property type="evidence" value="ECO:0007669"/>
    <property type="project" value="TreeGrafter"/>
</dbReference>
<reference evidence="9 10" key="1">
    <citation type="submission" date="2014-02" db="EMBL/GenBank/DDBJ databases">
        <title>The small core and large imbalanced accessory genome model reveals a collaborative survival strategy of Sorangium cellulosum strains in nature.</title>
        <authorList>
            <person name="Han K."/>
            <person name="Peng R."/>
            <person name="Blom J."/>
            <person name="Li Y.-Z."/>
        </authorList>
    </citation>
    <scope>NUCLEOTIDE SEQUENCE [LARGE SCALE GENOMIC DNA]</scope>
    <source>
        <strain evidence="9 10">So0008-312</strain>
    </source>
</reference>
<dbReference type="GO" id="GO:0044038">
    <property type="term" value="P:cell wall macromolecule biosynthetic process"/>
    <property type="evidence" value="ECO:0007669"/>
    <property type="project" value="TreeGrafter"/>
</dbReference>
<evidence type="ECO:0000256" key="6">
    <source>
        <dbReference type="ARBA" id="ARBA00023136"/>
    </source>
</evidence>
<evidence type="ECO:0000256" key="5">
    <source>
        <dbReference type="ARBA" id="ARBA00022989"/>
    </source>
</evidence>
<proteinExistence type="predicted"/>
<feature type="transmembrane region" description="Helical" evidence="8">
    <location>
        <begin position="309"/>
        <end position="327"/>
    </location>
</feature>
<sequence>MKLAAVFLVALTASWAAVRALVPFLRKTGLMDVPNARSSHAAPTPRGGGAGLLAGAAAAAVAAALLGLPVAKVELFIAVALMAFVGFLDDRSGGLSVRLRLGLQVVAAGIVVLRAGGLGRLPLPPPLDVETGIFAYPIAVVWLVGVLNIYNFLDGIDGFAGMQGVIAALALAFLGGGATPLLAMGLAVAGACAGFLAHNWHPAKVFMGDVGSAALGLMLAALPFELDPAARGPAVFAAALSLWFFLADGTFTMGRRLLRGEKIWEAHRSHLYQRLVRTGLTHAEVARTVGVAAALVAGAACAAHRSGSAALSWGALLLALALFVLYAKWTSSREARLGQALRAVRGQDARD</sequence>
<gene>
    <name evidence="9" type="ORF">BE15_16820</name>
</gene>
<evidence type="ECO:0000256" key="2">
    <source>
        <dbReference type="ARBA" id="ARBA00022475"/>
    </source>
</evidence>
<dbReference type="GO" id="GO:0016780">
    <property type="term" value="F:phosphotransferase activity, for other substituted phosphate groups"/>
    <property type="evidence" value="ECO:0007669"/>
    <property type="project" value="InterPro"/>
</dbReference>
<evidence type="ECO:0000256" key="8">
    <source>
        <dbReference type="SAM" id="Phobius"/>
    </source>
</evidence>
<keyword evidence="6 8" id="KW-0472">Membrane</keyword>
<dbReference type="OrthoDB" id="9783652at2"/>
<keyword evidence="7" id="KW-0479">Metal-binding</keyword>
<dbReference type="PANTHER" id="PTHR22926">
    <property type="entry name" value="PHOSPHO-N-ACETYLMURAMOYL-PENTAPEPTIDE-TRANSFERASE"/>
    <property type="match status" value="1"/>
</dbReference>
<feature type="binding site" evidence="7">
    <location>
        <position position="151"/>
    </location>
    <ligand>
        <name>Mg(2+)</name>
        <dbReference type="ChEBI" id="CHEBI:18420"/>
    </ligand>
</feature>
<accession>A0A150QDN8</accession>
<evidence type="ECO:0000256" key="1">
    <source>
        <dbReference type="ARBA" id="ARBA00004651"/>
    </source>
</evidence>
<dbReference type="Pfam" id="PF00953">
    <property type="entry name" value="Glycos_transf_4"/>
    <property type="match status" value="1"/>
</dbReference>
<dbReference type="RefSeq" id="WP_061610693.1">
    <property type="nucleotide sequence ID" value="NZ_JEMA01000771.1"/>
</dbReference>
<keyword evidence="4 8" id="KW-0812">Transmembrane</keyword>
<evidence type="ECO:0000313" key="9">
    <source>
        <dbReference type="EMBL" id="KYF66107.1"/>
    </source>
</evidence>
<dbReference type="GO" id="GO:0005886">
    <property type="term" value="C:plasma membrane"/>
    <property type="evidence" value="ECO:0007669"/>
    <property type="project" value="UniProtKB-SubCell"/>
</dbReference>
<protein>
    <recommendedName>
        <fullName evidence="11">Glycosyl transferase</fullName>
    </recommendedName>
</protein>
<dbReference type="PANTHER" id="PTHR22926:SF3">
    <property type="entry name" value="UNDECAPRENYL-PHOSPHATE ALPHA-N-ACETYLGLUCOSAMINYL 1-PHOSPHATE TRANSFERASE"/>
    <property type="match status" value="1"/>
</dbReference>
<feature type="transmembrane region" description="Helical" evidence="8">
    <location>
        <begin position="275"/>
        <end position="297"/>
    </location>
</feature>
<evidence type="ECO:0000313" key="10">
    <source>
        <dbReference type="Proteomes" id="UP000075260"/>
    </source>
</evidence>
<dbReference type="GO" id="GO:0046872">
    <property type="term" value="F:metal ion binding"/>
    <property type="evidence" value="ECO:0007669"/>
    <property type="project" value="UniProtKB-KW"/>
</dbReference>
<feature type="transmembrane region" description="Helical" evidence="8">
    <location>
        <begin position="44"/>
        <end position="66"/>
    </location>
</feature>
<feature type="binding site" evidence="7">
    <location>
        <position position="209"/>
    </location>
    <ligand>
        <name>Mg(2+)</name>
        <dbReference type="ChEBI" id="CHEBI:18420"/>
    </ligand>
</feature>
<comment type="cofactor">
    <cofactor evidence="7">
        <name>Mg(2+)</name>
        <dbReference type="ChEBI" id="CHEBI:18420"/>
    </cofactor>
</comment>
<comment type="subcellular location">
    <subcellularLocation>
        <location evidence="1">Cell membrane</location>
        <topology evidence="1">Multi-pass membrane protein</topology>
    </subcellularLocation>
</comment>
<organism evidence="9 10">
    <name type="scientific">Sorangium cellulosum</name>
    <name type="common">Polyangium cellulosum</name>
    <dbReference type="NCBI Taxonomy" id="56"/>
    <lineage>
        <taxon>Bacteria</taxon>
        <taxon>Pseudomonadati</taxon>
        <taxon>Myxococcota</taxon>
        <taxon>Polyangia</taxon>
        <taxon>Polyangiales</taxon>
        <taxon>Polyangiaceae</taxon>
        <taxon>Sorangium</taxon>
    </lineage>
</organism>
<feature type="transmembrane region" description="Helical" evidence="8">
    <location>
        <begin position="165"/>
        <end position="193"/>
    </location>
</feature>
<keyword evidence="5 8" id="KW-1133">Transmembrane helix</keyword>
<feature type="transmembrane region" description="Helical" evidence="8">
    <location>
        <begin position="73"/>
        <end position="89"/>
    </location>
</feature>
<dbReference type="AlphaFoldDB" id="A0A150QDN8"/>
<evidence type="ECO:0000256" key="7">
    <source>
        <dbReference type="PIRSR" id="PIRSR600715-1"/>
    </source>
</evidence>
<name>A0A150QDN8_SORCE</name>
<evidence type="ECO:0000256" key="4">
    <source>
        <dbReference type="ARBA" id="ARBA00022692"/>
    </source>
</evidence>
<evidence type="ECO:0000256" key="3">
    <source>
        <dbReference type="ARBA" id="ARBA00022679"/>
    </source>
</evidence>